<organism evidence="2 3">
    <name type="scientific">Ramazzottius varieornatus</name>
    <name type="common">Water bear</name>
    <name type="synonym">Tardigrade</name>
    <dbReference type="NCBI Taxonomy" id="947166"/>
    <lineage>
        <taxon>Eukaryota</taxon>
        <taxon>Metazoa</taxon>
        <taxon>Ecdysozoa</taxon>
        <taxon>Tardigrada</taxon>
        <taxon>Eutardigrada</taxon>
        <taxon>Parachela</taxon>
        <taxon>Hypsibioidea</taxon>
        <taxon>Ramazzottiidae</taxon>
        <taxon>Ramazzottius</taxon>
    </lineage>
</organism>
<evidence type="ECO:0000313" key="2">
    <source>
        <dbReference type="EMBL" id="GAU99393.1"/>
    </source>
</evidence>
<keyword evidence="3" id="KW-1185">Reference proteome</keyword>
<gene>
    <name evidence="2" type="primary">RvY_10406</name>
    <name evidence="2" type="synonym">RvY_10406.1</name>
    <name evidence="2" type="ORF">RvY_10406-1</name>
</gene>
<feature type="region of interest" description="Disordered" evidence="1">
    <location>
        <begin position="1"/>
        <end position="117"/>
    </location>
</feature>
<accession>A0A1D1VKE8</accession>
<sequence>MKDIRGQTAKKQRLSHRKIPNTSGQGTKRIRSAGKAARTSAKKHSAPAKRKRSQAAKDMHNTGSDSEDEASVADKKQRMNIPYNGKNGGSGRPVGKKPDATPDAESDDSEKAEDGDDWWEVDSEVDHQKLIALDKTVNLDGAARNPEAIATLETGQDDATVLLGPWMRRVFVPSKNKMLRFSGVELFFRNEKATRSPAPDFEPRWGFGLNECFLMRSTLGTT</sequence>
<dbReference type="AlphaFoldDB" id="A0A1D1VKE8"/>
<feature type="compositionally biased region" description="Basic residues" evidence="1">
    <location>
        <begin position="40"/>
        <end position="54"/>
    </location>
</feature>
<evidence type="ECO:0000313" key="3">
    <source>
        <dbReference type="Proteomes" id="UP000186922"/>
    </source>
</evidence>
<reference evidence="2 3" key="1">
    <citation type="journal article" date="2016" name="Nat. Commun.">
        <title>Extremotolerant tardigrade genome and improved radiotolerance of human cultured cells by tardigrade-unique protein.</title>
        <authorList>
            <person name="Hashimoto T."/>
            <person name="Horikawa D.D."/>
            <person name="Saito Y."/>
            <person name="Kuwahara H."/>
            <person name="Kozuka-Hata H."/>
            <person name="Shin-I T."/>
            <person name="Minakuchi Y."/>
            <person name="Ohishi K."/>
            <person name="Motoyama A."/>
            <person name="Aizu T."/>
            <person name="Enomoto A."/>
            <person name="Kondo K."/>
            <person name="Tanaka S."/>
            <person name="Hara Y."/>
            <person name="Koshikawa S."/>
            <person name="Sagara H."/>
            <person name="Miura T."/>
            <person name="Yokobori S."/>
            <person name="Miyagawa K."/>
            <person name="Suzuki Y."/>
            <person name="Kubo T."/>
            <person name="Oyama M."/>
            <person name="Kohara Y."/>
            <person name="Fujiyama A."/>
            <person name="Arakawa K."/>
            <person name="Katayama T."/>
            <person name="Toyoda A."/>
            <person name="Kunieda T."/>
        </authorList>
    </citation>
    <scope>NUCLEOTIDE SEQUENCE [LARGE SCALE GENOMIC DNA]</scope>
    <source>
        <strain evidence="2 3">YOKOZUNA-1</strain>
    </source>
</reference>
<evidence type="ECO:0000256" key="1">
    <source>
        <dbReference type="SAM" id="MobiDB-lite"/>
    </source>
</evidence>
<dbReference type="EMBL" id="BDGG01000005">
    <property type="protein sequence ID" value="GAU99393.1"/>
    <property type="molecule type" value="Genomic_DNA"/>
</dbReference>
<dbReference type="Proteomes" id="UP000186922">
    <property type="component" value="Unassembled WGS sequence"/>
</dbReference>
<comment type="caution">
    <text evidence="2">The sequence shown here is derived from an EMBL/GenBank/DDBJ whole genome shotgun (WGS) entry which is preliminary data.</text>
</comment>
<protein>
    <submittedName>
        <fullName evidence="2">Uncharacterized protein</fullName>
    </submittedName>
</protein>
<name>A0A1D1VKE8_RAMVA</name>
<feature type="compositionally biased region" description="Basic residues" evidence="1">
    <location>
        <begin position="8"/>
        <end position="19"/>
    </location>
</feature>
<feature type="compositionally biased region" description="Acidic residues" evidence="1">
    <location>
        <begin position="102"/>
        <end position="117"/>
    </location>
</feature>
<proteinExistence type="predicted"/>